<proteinExistence type="predicted"/>
<dbReference type="EMBL" id="SJSN01000010">
    <property type="protein sequence ID" value="TCD07723.1"/>
    <property type="molecule type" value="Genomic_DNA"/>
</dbReference>
<protein>
    <submittedName>
        <fullName evidence="1">Glycosyl transferase</fullName>
    </submittedName>
</protein>
<keyword evidence="2" id="KW-1185">Reference proteome</keyword>
<evidence type="ECO:0000313" key="1">
    <source>
        <dbReference type="EMBL" id="TCD07723.1"/>
    </source>
</evidence>
<evidence type="ECO:0000313" key="2">
    <source>
        <dbReference type="Proteomes" id="UP000291485"/>
    </source>
</evidence>
<reference evidence="1 2" key="1">
    <citation type="submission" date="2019-02" db="EMBL/GenBank/DDBJ databases">
        <title>Pedobacter sp. RP-3-11 sp. nov., isolated from Arctic soil.</title>
        <authorList>
            <person name="Dahal R.H."/>
        </authorList>
    </citation>
    <scope>NUCLEOTIDE SEQUENCE [LARGE SCALE GENOMIC DNA]</scope>
    <source>
        <strain evidence="1 2">RP-3-11</strain>
    </source>
</reference>
<sequence>MEYCSINIEPLKSFDDGLPVYFLTGKKHLYQTLFCIQSLTRISDQRFRFILVDDGSFNKTILRRIGRQIPDAEIITKEIIEKNLEEQLPKKDFASIHHKRKVYPHIKKLVDIHLLGITDWKLVLDSDMLFWKEPTAIVEWLKDPKVPLYMKDCEESYGYSTDLMQSLTLRSIPSLINVGVIGLNSQAINWSSIEEWIKVLEGEEGTSYYLEQALTAMIISESEKFTMLNALEYIVNPSKKMVEDRQGILHHYVDLSKESYFKYAWKNL</sequence>
<accession>A0A4R0P5L4</accession>
<keyword evidence="1" id="KW-0808">Transferase</keyword>
<dbReference type="GO" id="GO:0016740">
    <property type="term" value="F:transferase activity"/>
    <property type="evidence" value="ECO:0007669"/>
    <property type="project" value="UniProtKB-KW"/>
</dbReference>
<dbReference type="SUPFAM" id="SSF53448">
    <property type="entry name" value="Nucleotide-diphospho-sugar transferases"/>
    <property type="match status" value="1"/>
</dbReference>
<dbReference type="Proteomes" id="UP000291485">
    <property type="component" value="Unassembled WGS sequence"/>
</dbReference>
<gene>
    <name evidence="1" type="ORF">EZ449_14415</name>
</gene>
<dbReference type="OrthoDB" id="759053at2"/>
<dbReference type="AlphaFoldDB" id="A0A4R0P5L4"/>
<name>A0A4R0P5L4_9SPHI</name>
<dbReference type="Gene3D" id="3.90.550.10">
    <property type="entry name" value="Spore Coat Polysaccharide Biosynthesis Protein SpsA, Chain A"/>
    <property type="match status" value="1"/>
</dbReference>
<dbReference type="RefSeq" id="WP_131560003.1">
    <property type="nucleotide sequence ID" value="NZ_SJSN01000010.1"/>
</dbReference>
<dbReference type="InterPro" id="IPR029044">
    <property type="entry name" value="Nucleotide-diphossugar_trans"/>
</dbReference>
<organism evidence="1 2">
    <name type="scientific">Pedobacter frigidisoli</name>
    <dbReference type="NCBI Taxonomy" id="2530455"/>
    <lineage>
        <taxon>Bacteria</taxon>
        <taxon>Pseudomonadati</taxon>
        <taxon>Bacteroidota</taxon>
        <taxon>Sphingobacteriia</taxon>
        <taxon>Sphingobacteriales</taxon>
        <taxon>Sphingobacteriaceae</taxon>
        <taxon>Pedobacter</taxon>
    </lineage>
</organism>
<comment type="caution">
    <text evidence="1">The sequence shown here is derived from an EMBL/GenBank/DDBJ whole genome shotgun (WGS) entry which is preliminary data.</text>
</comment>